<sequence length="862" mass="97128">MDAVREAWDFSLENADPCRILDAKLRSTAKGLKSWSAKFVGSIRLQLALAREIILQFDAAQEERDVFGQFFDRSHSLLFDQLGLRSVSLQGLDCCFSEEEVWAVVKEIPDEKAPGPDGFTGLFYKVAWPVIKHDVMQVFNAFWSLDTRSLYLLNDAYLVLLRKKPDAAEIKDFRPISLVHSVCKLITKLLSVRLAPKLNELISSNQSAFIKSRCILDNFQAVQLACKLLHRRKVPAVFLKIDLARAFDSVAWPFLLELLEFLGFSRRWRDWMAALLSTSSTKVLLNGRPGNRICHARGLRQGDPLSPMLFVIVMEALNGLICLADNFGYLSRLRCTTQICRALLYADDLVIFVAPVRDDLLALKCLLDIFAKASGLCTNLAKCFATPLRCSSDEIALVQQVLGCQLGTFPCTYLGVPLNLRKLKRCEEQFIVDKVAVRIPKWKGNLLNLAGRTVLVKSTLLAIPIHMAIASCLSSWAIGAIDKLRRSFLWSGSAVFVPGRCKVAWVRLCRPVQYGGLGISDLHLLGMALRVRWLWLQRTDHSKVWAHLPQGLDKNVRDLFRAGTEVILGDGNLALFWEDNWLDGMALDVLAPNLVPAVPPRFRRRSVREGILNSSWVSDIKGPLNEVAIAEYVEVWERVRNVTLSTGVDDQFRWRWTLNGVYSSASAYQACFLGSTVFLGAKFLWKAKVPPKAKFFAWLAAQDRCWTSERRRRHGLQDSDVCVLCDQEVESINHLLLSCSFSLELWFAVFRRLSWEALMPGLGDSLMDWWSLARKKVTKDHRASLDALILLTWWMLWKERNARIFNRGASSPHAVLDRLLAEASLWSLAGFNALWSLSTLLPAGLVGLGVVNPPGSPIIDVM</sequence>
<dbReference type="InterPro" id="IPR026960">
    <property type="entry name" value="RVT-Znf"/>
</dbReference>
<proteinExistence type="predicted"/>
<gene>
    <name evidence="2" type="ORF">U9M48_041118</name>
</gene>
<dbReference type="Pfam" id="PF00078">
    <property type="entry name" value="RVT_1"/>
    <property type="match status" value="1"/>
</dbReference>
<dbReference type="InterPro" id="IPR043502">
    <property type="entry name" value="DNA/RNA_pol_sf"/>
</dbReference>
<dbReference type="CDD" id="cd01650">
    <property type="entry name" value="RT_nLTR_like"/>
    <property type="match status" value="1"/>
</dbReference>
<dbReference type="PANTHER" id="PTHR33116">
    <property type="entry name" value="REVERSE TRANSCRIPTASE ZINC-BINDING DOMAIN-CONTAINING PROTEIN-RELATED-RELATED"/>
    <property type="match status" value="1"/>
</dbReference>
<accession>A0AAQ3XG77</accession>
<dbReference type="Proteomes" id="UP001341281">
    <property type="component" value="Chromosome 09"/>
</dbReference>
<dbReference type="Pfam" id="PF13966">
    <property type="entry name" value="zf-RVT"/>
    <property type="match status" value="1"/>
</dbReference>
<keyword evidence="3" id="KW-1185">Reference proteome</keyword>
<dbReference type="SUPFAM" id="SSF56672">
    <property type="entry name" value="DNA/RNA polymerases"/>
    <property type="match status" value="1"/>
</dbReference>
<name>A0AAQ3XG77_PASNO</name>
<evidence type="ECO:0000259" key="1">
    <source>
        <dbReference type="PROSITE" id="PS50878"/>
    </source>
</evidence>
<protein>
    <recommendedName>
        <fullName evidence="1">Reverse transcriptase domain-containing protein</fullName>
    </recommendedName>
</protein>
<reference evidence="2 3" key="1">
    <citation type="submission" date="2024-02" db="EMBL/GenBank/DDBJ databases">
        <title>High-quality chromosome-scale genome assembly of Pensacola bahiagrass (Paspalum notatum Flugge var. saurae).</title>
        <authorList>
            <person name="Vega J.M."/>
            <person name="Podio M."/>
            <person name="Orjuela J."/>
            <person name="Siena L.A."/>
            <person name="Pessino S.C."/>
            <person name="Combes M.C."/>
            <person name="Mariac C."/>
            <person name="Albertini E."/>
            <person name="Pupilli F."/>
            <person name="Ortiz J.P.A."/>
            <person name="Leblanc O."/>
        </authorList>
    </citation>
    <scope>NUCLEOTIDE SEQUENCE [LARGE SCALE GENOMIC DNA]</scope>
    <source>
        <strain evidence="2">R1</strain>
        <tissue evidence="2">Leaf</tissue>
    </source>
</reference>
<dbReference type="EMBL" id="CP144753">
    <property type="protein sequence ID" value="WVZ95337.1"/>
    <property type="molecule type" value="Genomic_DNA"/>
</dbReference>
<dbReference type="PANTHER" id="PTHR33116:SF78">
    <property type="entry name" value="OS12G0587133 PROTEIN"/>
    <property type="match status" value="1"/>
</dbReference>
<dbReference type="AlphaFoldDB" id="A0AAQ3XG77"/>
<dbReference type="InterPro" id="IPR000477">
    <property type="entry name" value="RT_dom"/>
</dbReference>
<evidence type="ECO:0000313" key="2">
    <source>
        <dbReference type="EMBL" id="WVZ95337.1"/>
    </source>
</evidence>
<dbReference type="PROSITE" id="PS50878">
    <property type="entry name" value="RT_POL"/>
    <property type="match status" value="1"/>
</dbReference>
<evidence type="ECO:0000313" key="3">
    <source>
        <dbReference type="Proteomes" id="UP001341281"/>
    </source>
</evidence>
<organism evidence="2 3">
    <name type="scientific">Paspalum notatum var. saurae</name>
    <dbReference type="NCBI Taxonomy" id="547442"/>
    <lineage>
        <taxon>Eukaryota</taxon>
        <taxon>Viridiplantae</taxon>
        <taxon>Streptophyta</taxon>
        <taxon>Embryophyta</taxon>
        <taxon>Tracheophyta</taxon>
        <taxon>Spermatophyta</taxon>
        <taxon>Magnoliopsida</taxon>
        <taxon>Liliopsida</taxon>
        <taxon>Poales</taxon>
        <taxon>Poaceae</taxon>
        <taxon>PACMAD clade</taxon>
        <taxon>Panicoideae</taxon>
        <taxon>Andropogonodae</taxon>
        <taxon>Paspaleae</taxon>
        <taxon>Paspalinae</taxon>
        <taxon>Paspalum</taxon>
    </lineage>
</organism>
<feature type="domain" description="Reverse transcriptase" evidence="1">
    <location>
        <begin position="142"/>
        <end position="418"/>
    </location>
</feature>